<evidence type="ECO:0000256" key="1">
    <source>
        <dbReference type="SAM" id="MobiDB-lite"/>
    </source>
</evidence>
<evidence type="ECO:0000313" key="2">
    <source>
        <dbReference type="EMBL" id="KUN74704.1"/>
    </source>
</evidence>
<dbReference type="EMBL" id="LMWU01000001">
    <property type="protein sequence ID" value="KUN74704.1"/>
    <property type="molecule type" value="Genomic_DNA"/>
</dbReference>
<dbReference type="Proteomes" id="UP000053669">
    <property type="component" value="Unassembled WGS sequence"/>
</dbReference>
<feature type="region of interest" description="Disordered" evidence="1">
    <location>
        <begin position="1"/>
        <end position="73"/>
    </location>
</feature>
<protein>
    <submittedName>
        <fullName evidence="2">Uncharacterized protein</fullName>
    </submittedName>
</protein>
<feature type="compositionally biased region" description="Basic and acidic residues" evidence="1">
    <location>
        <begin position="49"/>
        <end position="73"/>
    </location>
</feature>
<comment type="caution">
    <text evidence="2">The sequence shown here is derived from an EMBL/GenBank/DDBJ whole genome shotgun (WGS) entry which is preliminary data.</text>
</comment>
<organism evidence="2 3">
    <name type="scientific">Streptomyces canus</name>
    <dbReference type="NCBI Taxonomy" id="58343"/>
    <lineage>
        <taxon>Bacteria</taxon>
        <taxon>Bacillati</taxon>
        <taxon>Actinomycetota</taxon>
        <taxon>Actinomycetes</taxon>
        <taxon>Kitasatosporales</taxon>
        <taxon>Streptomycetaceae</taxon>
        <taxon>Streptomyces</taxon>
        <taxon>Streptomyces aurantiacus group</taxon>
    </lineage>
</organism>
<gene>
    <name evidence="2" type="ORF">AQJ46_04015</name>
</gene>
<dbReference type="AlphaFoldDB" id="A0A101SIY0"/>
<sequence length="99" mass="10411">MISDSPRQDGSMACTASWITGVDAYAPTMRGRRPGDDKSEPAGPFLGDAGDRRTSPGSVADDHPDLGDPRVGDGFEAVEQDGLVGDGHQLFGRGVRDRP</sequence>
<evidence type="ECO:0000313" key="3">
    <source>
        <dbReference type="Proteomes" id="UP000053669"/>
    </source>
</evidence>
<name>A0A101SIY0_9ACTN</name>
<accession>A0A101SIY0</accession>
<proteinExistence type="predicted"/>
<reference evidence="2 3" key="1">
    <citation type="submission" date="2015-10" db="EMBL/GenBank/DDBJ databases">
        <title>Draft genome sequence of Streptomyces canus DSM 40017, type strain for the species Streptomyces canus.</title>
        <authorList>
            <person name="Ruckert C."/>
            <person name="Winkler A."/>
            <person name="Kalinowski J."/>
            <person name="Kampfer P."/>
            <person name="Glaeser S."/>
        </authorList>
    </citation>
    <scope>NUCLEOTIDE SEQUENCE [LARGE SCALE GENOMIC DNA]</scope>
    <source>
        <strain evidence="2 3">DSM 40017</strain>
    </source>
</reference>